<dbReference type="AlphaFoldDB" id="A0A2N5N210"/>
<dbReference type="Gene3D" id="1.10.3720.10">
    <property type="entry name" value="MetI-like"/>
    <property type="match status" value="1"/>
</dbReference>
<gene>
    <name evidence="10" type="ORF">B8V81_2805</name>
</gene>
<feature type="transmembrane region" description="Helical" evidence="7">
    <location>
        <begin position="99"/>
        <end position="119"/>
    </location>
</feature>
<feature type="domain" description="ABC transmembrane type-1" evidence="9">
    <location>
        <begin position="95"/>
        <end position="313"/>
    </location>
</feature>
<dbReference type="GO" id="GO:0005886">
    <property type="term" value="C:plasma membrane"/>
    <property type="evidence" value="ECO:0007669"/>
    <property type="project" value="UniProtKB-SubCell"/>
</dbReference>
<name>A0A2N5N210_9BACL</name>
<evidence type="ECO:0000259" key="9">
    <source>
        <dbReference type="PROSITE" id="PS50928"/>
    </source>
</evidence>
<dbReference type="Pfam" id="PF00528">
    <property type="entry name" value="BPD_transp_1"/>
    <property type="match status" value="1"/>
</dbReference>
<feature type="transmembrane region" description="Helical" evidence="7">
    <location>
        <begin position="233"/>
        <end position="254"/>
    </location>
</feature>
<dbReference type="GO" id="GO:0055085">
    <property type="term" value="P:transmembrane transport"/>
    <property type="evidence" value="ECO:0007669"/>
    <property type="project" value="InterPro"/>
</dbReference>
<evidence type="ECO:0000256" key="3">
    <source>
        <dbReference type="ARBA" id="ARBA00022475"/>
    </source>
</evidence>
<comment type="similarity">
    <text evidence="7">Belongs to the binding-protein-dependent transport system permease family.</text>
</comment>
<feature type="transmembrane region" description="Helical" evidence="7">
    <location>
        <begin position="131"/>
        <end position="155"/>
    </location>
</feature>
<evidence type="ECO:0000256" key="6">
    <source>
        <dbReference type="ARBA" id="ARBA00023136"/>
    </source>
</evidence>
<evidence type="ECO:0000256" key="7">
    <source>
        <dbReference type="RuleBase" id="RU363032"/>
    </source>
</evidence>
<keyword evidence="6 7" id="KW-0472">Membrane</keyword>
<dbReference type="PANTHER" id="PTHR30193:SF44">
    <property type="entry name" value="LACTOSE TRANSPORT SYSTEM PERMEASE PROTEIN LACF"/>
    <property type="match status" value="1"/>
</dbReference>
<comment type="subcellular location">
    <subcellularLocation>
        <location evidence="1 7">Cell membrane</location>
        <topology evidence="1 7">Multi-pass membrane protein</topology>
    </subcellularLocation>
</comment>
<evidence type="ECO:0000313" key="11">
    <source>
        <dbReference type="Proteomes" id="UP000234789"/>
    </source>
</evidence>
<keyword evidence="3" id="KW-1003">Cell membrane</keyword>
<dbReference type="Proteomes" id="UP000234789">
    <property type="component" value="Unassembled WGS sequence"/>
</dbReference>
<protein>
    <submittedName>
        <fullName evidence="10">Multiple sugar ABC transporter, membrane-spanning permease protein MsmF</fullName>
    </submittedName>
</protein>
<feature type="region of interest" description="Disordered" evidence="8">
    <location>
        <begin position="1"/>
        <end position="21"/>
    </location>
</feature>
<feature type="transmembrane region" description="Helical" evidence="7">
    <location>
        <begin position="294"/>
        <end position="317"/>
    </location>
</feature>
<dbReference type="SUPFAM" id="SSF161098">
    <property type="entry name" value="MetI-like"/>
    <property type="match status" value="1"/>
</dbReference>
<feature type="transmembrane region" description="Helical" evidence="7">
    <location>
        <begin position="183"/>
        <end position="212"/>
    </location>
</feature>
<feature type="transmembrane region" description="Helical" evidence="7">
    <location>
        <begin position="33"/>
        <end position="53"/>
    </location>
</feature>
<evidence type="ECO:0000256" key="2">
    <source>
        <dbReference type="ARBA" id="ARBA00022448"/>
    </source>
</evidence>
<accession>A0A2N5N210</accession>
<dbReference type="RefSeq" id="WP_373864119.1">
    <property type="nucleotide sequence ID" value="NZ_BIMM01000030.1"/>
</dbReference>
<dbReference type="InterPro" id="IPR000515">
    <property type="entry name" value="MetI-like"/>
</dbReference>
<evidence type="ECO:0000256" key="1">
    <source>
        <dbReference type="ARBA" id="ARBA00004651"/>
    </source>
</evidence>
<evidence type="ECO:0000256" key="8">
    <source>
        <dbReference type="SAM" id="MobiDB-lite"/>
    </source>
</evidence>
<keyword evidence="11" id="KW-1185">Reference proteome</keyword>
<dbReference type="InterPro" id="IPR035906">
    <property type="entry name" value="MetI-like_sf"/>
</dbReference>
<evidence type="ECO:0000313" key="10">
    <source>
        <dbReference type="EMBL" id="PLT44374.1"/>
    </source>
</evidence>
<dbReference type="PANTHER" id="PTHR30193">
    <property type="entry name" value="ABC TRANSPORTER PERMEASE PROTEIN"/>
    <property type="match status" value="1"/>
</dbReference>
<comment type="caution">
    <text evidence="10">The sequence shown here is derived from an EMBL/GenBank/DDBJ whole genome shotgun (WGS) entry which is preliminary data.</text>
</comment>
<organism evidence="10 11">
    <name type="scientific">Paenibacillus pasadenensis</name>
    <dbReference type="NCBI Taxonomy" id="217090"/>
    <lineage>
        <taxon>Bacteria</taxon>
        <taxon>Bacillati</taxon>
        <taxon>Bacillota</taxon>
        <taxon>Bacilli</taxon>
        <taxon>Bacillales</taxon>
        <taxon>Paenibacillaceae</taxon>
        <taxon>Paenibacillus</taxon>
    </lineage>
</organism>
<evidence type="ECO:0000256" key="4">
    <source>
        <dbReference type="ARBA" id="ARBA00022692"/>
    </source>
</evidence>
<keyword evidence="2 7" id="KW-0813">Transport</keyword>
<reference evidence="10 11" key="1">
    <citation type="submission" date="2017-05" db="EMBL/GenBank/DDBJ databases">
        <title>Functional genome analysis of Paenibacillus pasadenensis strain R16: insights on endophytic life style and antifungal activity.</title>
        <authorList>
            <person name="Passera A."/>
            <person name="Marcolungo L."/>
            <person name="Casati P."/>
            <person name="Brasca M."/>
            <person name="Quaglino F."/>
            <person name="Delledonne M."/>
        </authorList>
    </citation>
    <scope>NUCLEOTIDE SEQUENCE [LARGE SCALE GENOMIC DNA]</scope>
    <source>
        <strain evidence="10 11">R16</strain>
    </source>
</reference>
<dbReference type="EMBL" id="NFEZ01000004">
    <property type="protein sequence ID" value="PLT44374.1"/>
    <property type="molecule type" value="Genomic_DNA"/>
</dbReference>
<dbReference type="InterPro" id="IPR051393">
    <property type="entry name" value="ABC_transporter_permease"/>
</dbReference>
<keyword evidence="5 7" id="KW-1133">Transmembrane helix</keyword>
<keyword evidence="4 7" id="KW-0812">Transmembrane</keyword>
<sequence length="327" mass="36711">MAAVDFAQQTQEELPEPRAKARPRRGLKQAWQYRALIVLALPAILMLFINNYLPMFGIFLAFKDLNYTEGIWGSAWVGLKNFEFLFASNDVWRIIKHTLLYNLAFLVLGTVLAVLLAIVLNEVRSRILSRFFQSAAILPNFVSMVIVGYLVFGFLNPDLGFVNKSILEPMGKDPVAWYASPEYWPYILLLVNTWKTVGYSAIVYLAAIVGLDQEYYEAARIDGASRWQQMTKITVPLITPVIIILTLLAIGRIFNADFGLFYQATMASSMLKETTEVIDTYVYNALLVTGDTGLASSAGLMQSIVGFVLVLTVNYVVRKISKENALF</sequence>
<evidence type="ECO:0000256" key="5">
    <source>
        <dbReference type="ARBA" id="ARBA00022989"/>
    </source>
</evidence>
<dbReference type="PROSITE" id="PS50928">
    <property type="entry name" value="ABC_TM1"/>
    <property type="match status" value="1"/>
</dbReference>
<dbReference type="CDD" id="cd06261">
    <property type="entry name" value="TM_PBP2"/>
    <property type="match status" value="1"/>
</dbReference>
<proteinExistence type="inferred from homology"/>